<organism evidence="2">
    <name type="scientific">uncultured Solirubrobacteraceae bacterium</name>
    <dbReference type="NCBI Taxonomy" id="1162706"/>
    <lineage>
        <taxon>Bacteria</taxon>
        <taxon>Bacillati</taxon>
        <taxon>Actinomycetota</taxon>
        <taxon>Thermoleophilia</taxon>
        <taxon>Solirubrobacterales</taxon>
        <taxon>Solirubrobacteraceae</taxon>
        <taxon>environmental samples</taxon>
    </lineage>
</organism>
<feature type="compositionally biased region" description="Basic residues" evidence="1">
    <location>
        <begin position="66"/>
        <end position="76"/>
    </location>
</feature>
<dbReference type="AlphaFoldDB" id="A0A6J4TDL6"/>
<feature type="region of interest" description="Disordered" evidence="1">
    <location>
        <begin position="132"/>
        <end position="193"/>
    </location>
</feature>
<feature type="region of interest" description="Disordered" evidence="1">
    <location>
        <begin position="1"/>
        <end position="34"/>
    </location>
</feature>
<feature type="non-terminal residue" evidence="2">
    <location>
        <position position="1"/>
    </location>
</feature>
<feature type="compositionally biased region" description="Low complexity" evidence="1">
    <location>
        <begin position="77"/>
        <end position="86"/>
    </location>
</feature>
<sequence length="193" mass="20318">WRQTARNRSPASASPRTSRRAARRVRSSPQSASTALTIAASSSLLICCRRTARSVAPPAPDARIAASRRSRRRSSSWRRCASSVAADPGSPLARTVSSVSSARSSWSSSASPAVGSARWSRRCAAARRLSADVKCSSGSMLRSASAPVSGSATQNARNRRSTSSSRARIDVRSEPAPRRPGGVNPPVPPPPED</sequence>
<protein>
    <submittedName>
        <fullName evidence="2">Uncharacterized protein</fullName>
    </submittedName>
</protein>
<feature type="compositionally biased region" description="Basic and acidic residues" evidence="1">
    <location>
        <begin position="167"/>
        <end position="177"/>
    </location>
</feature>
<reference evidence="2" key="1">
    <citation type="submission" date="2020-02" db="EMBL/GenBank/DDBJ databases">
        <authorList>
            <person name="Meier V. D."/>
        </authorList>
    </citation>
    <scope>NUCLEOTIDE SEQUENCE</scope>
    <source>
        <strain evidence="2">AVDCRST_MAG85</strain>
    </source>
</reference>
<feature type="compositionally biased region" description="Low complexity" evidence="1">
    <location>
        <begin position="93"/>
        <end position="113"/>
    </location>
</feature>
<gene>
    <name evidence="2" type="ORF">AVDCRST_MAG85-2862</name>
</gene>
<feature type="non-terminal residue" evidence="2">
    <location>
        <position position="193"/>
    </location>
</feature>
<feature type="region of interest" description="Disordered" evidence="1">
    <location>
        <begin position="55"/>
        <end position="113"/>
    </location>
</feature>
<dbReference type="EMBL" id="CADCVT010000315">
    <property type="protein sequence ID" value="CAA9520393.1"/>
    <property type="molecule type" value="Genomic_DNA"/>
</dbReference>
<feature type="compositionally biased region" description="Low complexity" evidence="1">
    <location>
        <begin position="1"/>
        <end position="16"/>
    </location>
</feature>
<feature type="compositionally biased region" description="Polar residues" evidence="1">
    <location>
        <begin position="136"/>
        <end position="154"/>
    </location>
</feature>
<name>A0A6J4TDL6_9ACTN</name>
<accession>A0A6J4TDL6</accession>
<evidence type="ECO:0000313" key="2">
    <source>
        <dbReference type="EMBL" id="CAA9520393.1"/>
    </source>
</evidence>
<feature type="compositionally biased region" description="Pro residues" evidence="1">
    <location>
        <begin position="183"/>
        <end position="193"/>
    </location>
</feature>
<evidence type="ECO:0000256" key="1">
    <source>
        <dbReference type="SAM" id="MobiDB-lite"/>
    </source>
</evidence>
<proteinExistence type="predicted"/>
<feature type="compositionally biased region" description="Basic residues" evidence="1">
    <location>
        <begin position="17"/>
        <end position="26"/>
    </location>
</feature>